<dbReference type="AlphaFoldDB" id="A0A507CAX2"/>
<protein>
    <submittedName>
        <fullName evidence="1">Uncharacterized protein</fullName>
    </submittedName>
</protein>
<evidence type="ECO:0000313" key="2">
    <source>
        <dbReference type="Proteomes" id="UP000317494"/>
    </source>
</evidence>
<dbReference type="Proteomes" id="UP000317494">
    <property type="component" value="Unassembled WGS sequence"/>
</dbReference>
<proteinExistence type="predicted"/>
<name>A0A507CAX2_9FUNG</name>
<dbReference type="EMBL" id="QEAN01000483">
    <property type="protein sequence ID" value="TPX35156.1"/>
    <property type="molecule type" value="Genomic_DNA"/>
</dbReference>
<sequence length="96" mass="10968">MSFGCHSDVTVTGLGIGYSIFVALDPRIQLHHIAATYPSIQYKMELLMVRNLFERLARQIENSLKIGLRALIRAAIQCLHHIHGNQSDYYGQDYYT</sequence>
<keyword evidence="2" id="KW-1185">Reference proteome</keyword>
<organism evidence="1 2">
    <name type="scientific">Synchytrium endobioticum</name>
    <dbReference type="NCBI Taxonomy" id="286115"/>
    <lineage>
        <taxon>Eukaryota</taxon>
        <taxon>Fungi</taxon>
        <taxon>Fungi incertae sedis</taxon>
        <taxon>Chytridiomycota</taxon>
        <taxon>Chytridiomycota incertae sedis</taxon>
        <taxon>Chytridiomycetes</taxon>
        <taxon>Synchytriales</taxon>
        <taxon>Synchytriaceae</taxon>
        <taxon>Synchytrium</taxon>
    </lineage>
</organism>
<evidence type="ECO:0000313" key="1">
    <source>
        <dbReference type="EMBL" id="TPX35156.1"/>
    </source>
</evidence>
<dbReference type="VEuPathDB" id="FungiDB:SeMB42_g07228"/>
<accession>A0A507CAX2</accession>
<comment type="caution">
    <text evidence="1">The sequence shown here is derived from an EMBL/GenBank/DDBJ whole genome shotgun (WGS) entry which is preliminary data.</text>
</comment>
<gene>
    <name evidence="1" type="ORF">SeMB42_g07228</name>
</gene>
<reference evidence="1 2" key="1">
    <citation type="journal article" date="2019" name="Sci. Rep.">
        <title>Comparative genomics of chytrid fungi reveal insights into the obligate biotrophic and pathogenic lifestyle of Synchytrium endobioticum.</title>
        <authorList>
            <person name="van de Vossenberg B.T.L.H."/>
            <person name="Warris S."/>
            <person name="Nguyen H.D.T."/>
            <person name="van Gent-Pelzer M.P.E."/>
            <person name="Joly D.L."/>
            <person name="van de Geest H.C."/>
            <person name="Bonants P.J.M."/>
            <person name="Smith D.S."/>
            <person name="Levesque C.A."/>
            <person name="van der Lee T.A.J."/>
        </authorList>
    </citation>
    <scope>NUCLEOTIDE SEQUENCE [LARGE SCALE GENOMIC DNA]</scope>
    <source>
        <strain evidence="1 2">MB42</strain>
    </source>
</reference>